<dbReference type="InterPro" id="IPR051311">
    <property type="entry name" value="DedA_domain"/>
</dbReference>
<name>A0A0S2JX74_9GAMM</name>
<dbReference type="PATRIC" id="fig|161398.10.peg.38"/>
<dbReference type="PANTHER" id="PTHR42709:SF4">
    <property type="entry name" value="INNER MEMBRANE PROTEIN YQAA"/>
    <property type="match status" value="1"/>
</dbReference>
<feature type="transmembrane region" description="Helical" evidence="1">
    <location>
        <begin position="90"/>
        <end position="112"/>
    </location>
</feature>
<dbReference type="Pfam" id="PF09335">
    <property type="entry name" value="VTT_dom"/>
    <property type="match status" value="1"/>
</dbReference>
<evidence type="ECO:0000256" key="1">
    <source>
        <dbReference type="SAM" id="Phobius"/>
    </source>
</evidence>
<feature type="transmembrane region" description="Helical" evidence="1">
    <location>
        <begin position="38"/>
        <end position="58"/>
    </location>
</feature>
<protein>
    <submittedName>
        <fullName evidence="3">Inner membrane protein yqaA</fullName>
    </submittedName>
</protein>
<keyword evidence="1" id="KW-0812">Transmembrane</keyword>
<keyword evidence="1" id="KW-0472">Membrane</keyword>
<dbReference type="InterPro" id="IPR032816">
    <property type="entry name" value="VTT_dom"/>
</dbReference>
<sequence>MWIYLSLFASSFLSATLLPGSSEVVLSGLVVKQQGLLWLLWLSATVGNVLGSCINYWLGLKMMAFQDRHWFPINAEQIAKGQQVFDKYGVYSLLFAWLPVVGDPLTLLGGVFKVRLSLFVLLVSIGKALRYGFIIAVALGIERLI</sequence>
<keyword evidence="4" id="KW-1185">Reference proteome</keyword>
<organism evidence="3 4">
    <name type="scientific">Pseudoalteromonas phenolica</name>
    <dbReference type="NCBI Taxonomy" id="161398"/>
    <lineage>
        <taxon>Bacteria</taxon>
        <taxon>Pseudomonadati</taxon>
        <taxon>Pseudomonadota</taxon>
        <taxon>Gammaproteobacteria</taxon>
        <taxon>Alteromonadales</taxon>
        <taxon>Pseudoalteromonadaceae</taxon>
        <taxon>Pseudoalteromonas</taxon>
    </lineage>
</organism>
<feature type="transmembrane region" description="Helical" evidence="1">
    <location>
        <begin position="118"/>
        <end position="141"/>
    </location>
</feature>
<keyword evidence="1" id="KW-1133">Transmembrane helix</keyword>
<evidence type="ECO:0000313" key="4">
    <source>
        <dbReference type="Proteomes" id="UP000061457"/>
    </source>
</evidence>
<dbReference type="PANTHER" id="PTHR42709">
    <property type="entry name" value="ALKALINE PHOSPHATASE LIKE PROTEIN"/>
    <property type="match status" value="1"/>
</dbReference>
<dbReference type="GO" id="GO:0005886">
    <property type="term" value="C:plasma membrane"/>
    <property type="evidence" value="ECO:0007669"/>
    <property type="project" value="UniProtKB-ARBA"/>
</dbReference>
<gene>
    <name evidence="3" type="ORF">PP2015_37</name>
</gene>
<evidence type="ECO:0000259" key="2">
    <source>
        <dbReference type="Pfam" id="PF09335"/>
    </source>
</evidence>
<dbReference type="AlphaFoldDB" id="A0A0S2JX74"/>
<evidence type="ECO:0000313" key="3">
    <source>
        <dbReference type="EMBL" id="ALO40566.1"/>
    </source>
</evidence>
<proteinExistence type="predicted"/>
<accession>A0A0S2JX74</accession>
<dbReference type="OrthoDB" id="9801927at2"/>
<dbReference type="Proteomes" id="UP000061457">
    <property type="component" value="Chromosome I"/>
</dbReference>
<feature type="domain" description="VTT" evidence="2">
    <location>
        <begin position="22"/>
        <end position="135"/>
    </location>
</feature>
<reference evidence="3 4" key="1">
    <citation type="submission" date="2015-11" db="EMBL/GenBank/DDBJ databases">
        <authorList>
            <person name="Zhang Y."/>
            <person name="Guo Z."/>
        </authorList>
    </citation>
    <scope>NUCLEOTIDE SEQUENCE [LARGE SCALE GENOMIC DNA]</scope>
    <source>
        <strain evidence="3 4">KCTC 12086</strain>
    </source>
</reference>
<dbReference type="RefSeq" id="WP_058028326.1">
    <property type="nucleotide sequence ID" value="NZ_CP013187.1"/>
</dbReference>
<dbReference type="EMBL" id="CP013187">
    <property type="protein sequence ID" value="ALO40566.1"/>
    <property type="molecule type" value="Genomic_DNA"/>
</dbReference>
<dbReference type="KEGG" id="pphe:PP2015_37"/>
<dbReference type="STRING" id="161398.PP2015_37"/>